<dbReference type="InterPro" id="IPR004800">
    <property type="entry name" value="KdsD/KpsF-type"/>
</dbReference>
<organism evidence="10 11">
    <name type="scientific">Pararhizobium mangrovi</name>
    <dbReference type="NCBI Taxonomy" id="2590452"/>
    <lineage>
        <taxon>Bacteria</taxon>
        <taxon>Pseudomonadati</taxon>
        <taxon>Pseudomonadota</taxon>
        <taxon>Alphaproteobacteria</taxon>
        <taxon>Hyphomicrobiales</taxon>
        <taxon>Rhizobiaceae</taxon>
        <taxon>Rhizobium/Agrobacterium group</taxon>
        <taxon>Pararhizobium</taxon>
    </lineage>
</organism>
<dbReference type="PANTHER" id="PTHR42745:SF1">
    <property type="entry name" value="ARABINOSE 5-PHOSPHATE ISOMERASE KDSD"/>
    <property type="match status" value="1"/>
</dbReference>
<dbReference type="Pfam" id="PF01380">
    <property type="entry name" value="SIS"/>
    <property type="match status" value="1"/>
</dbReference>
<dbReference type="InterPro" id="IPR046342">
    <property type="entry name" value="CBS_dom_sf"/>
</dbReference>
<feature type="domain" description="SIS" evidence="9">
    <location>
        <begin position="47"/>
        <end position="189"/>
    </location>
</feature>
<name>A0A506UCX8_9HYPH</name>
<dbReference type="PANTHER" id="PTHR42745">
    <property type="match status" value="1"/>
</dbReference>
<evidence type="ECO:0000259" key="8">
    <source>
        <dbReference type="PROSITE" id="PS51371"/>
    </source>
</evidence>
<evidence type="ECO:0000313" key="10">
    <source>
        <dbReference type="EMBL" id="TPW30655.1"/>
    </source>
</evidence>
<dbReference type="EMBL" id="VHLH01000005">
    <property type="protein sequence ID" value="TPW30655.1"/>
    <property type="molecule type" value="Genomic_DNA"/>
</dbReference>
<dbReference type="Pfam" id="PF00571">
    <property type="entry name" value="CBS"/>
    <property type="match status" value="2"/>
</dbReference>
<evidence type="ECO:0000256" key="3">
    <source>
        <dbReference type="ARBA" id="ARBA00023122"/>
    </source>
</evidence>
<dbReference type="GO" id="GO:0005975">
    <property type="term" value="P:carbohydrate metabolic process"/>
    <property type="evidence" value="ECO:0007669"/>
    <property type="project" value="InterPro"/>
</dbReference>
<dbReference type="CDD" id="cd05014">
    <property type="entry name" value="SIS_Kpsf"/>
    <property type="match status" value="1"/>
</dbReference>
<keyword evidence="10" id="KW-0413">Isomerase</keyword>
<dbReference type="SUPFAM" id="SSF54631">
    <property type="entry name" value="CBS-domain pair"/>
    <property type="match status" value="1"/>
</dbReference>
<dbReference type="InterPro" id="IPR035474">
    <property type="entry name" value="SIS_Kpsf"/>
</dbReference>
<dbReference type="CDD" id="cd04604">
    <property type="entry name" value="CBS_pair_SIS_assoc"/>
    <property type="match status" value="1"/>
</dbReference>
<dbReference type="Gene3D" id="3.10.580.10">
    <property type="entry name" value="CBS-domain"/>
    <property type="match status" value="1"/>
</dbReference>
<gene>
    <name evidence="10" type="ORF">FJU11_04300</name>
</gene>
<feature type="site" description="Catalytically relevant" evidence="6">
    <location>
        <position position="157"/>
    </location>
</feature>
<dbReference type="GO" id="GO:0097367">
    <property type="term" value="F:carbohydrate derivative binding"/>
    <property type="evidence" value="ECO:0007669"/>
    <property type="project" value="InterPro"/>
</dbReference>
<proteinExistence type="inferred from homology"/>
<reference evidence="10 11" key="1">
    <citation type="submission" date="2019-06" db="EMBL/GenBank/DDBJ databases">
        <authorList>
            <person name="Li M."/>
        </authorList>
    </citation>
    <scope>NUCLEOTIDE SEQUENCE [LARGE SCALE GENOMIC DNA]</scope>
    <source>
        <strain evidence="10 11">BGMRC6574</strain>
    </source>
</reference>
<evidence type="ECO:0000256" key="1">
    <source>
        <dbReference type="ARBA" id="ARBA00008165"/>
    </source>
</evidence>
<evidence type="ECO:0000256" key="4">
    <source>
        <dbReference type="PIRNR" id="PIRNR004692"/>
    </source>
</evidence>
<protein>
    <submittedName>
        <fullName evidence="10">KpsF/GutQ family sugar-phosphate isomerase</fullName>
    </submittedName>
</protein>
<dbReference type="GO" id="GO:1901135">
    <property type="term" value="P:carbohydrate derivative metabolic process"/>
    <property type="evidence" value="ECO:0007669"/>
    <property type="project" value="InterPro"/>
</dbReference>
<keyword evidence="3 7" id="KW-0129">CBS domain</keyword>
<feature type="site" description="Catalytically relevant" evidence="6">
    <location>
        <position position="198"/>
    </location>
</feature>
<dbReference type="SUPFAM" id="SSF53697">
    <property type="entry name" value="SIS domain"/>
    <property type="match status" value="1"/>
</dbReference>
<dbReference type="InterPro" id="IPR046348">
    <property type="entry name" value="SIS_dom_sf"/>
</dbReference>
<comment type="similarity">
    <text evidence="1 4">Belongs to the SIS family. GutQ/KpsF subfamily.</text>
</comment>
<sequence length="333" mass="34596">MAPPSVSHAESSDEAAILERGRTVLRLEGEGLERLRDSLDGNFVAAVAALLELDGRVIVSGLGKSGHVAAKLAATLASTGTPASFVHAAEALHGDMGMISPHDLVILISNSGETAEFMPIVRHLRALGVPIVAISSAAQSKLMRGADIALALPAAAEACPVGIAPTTSTTMMLALGDALAMAVMEERGFTREDFKRLHPGGNIGLKLTAVGELMHTGERLPLVREGTAMADVIVTMTAKSFGIAGVVDAGGALLGAITDGDLRRHIDALSSATAGTVMTRPAKTIDPSMPAEDALKFLNREKVTALFVIDETDGTRRPVGIVHVHDFLRLGLT</sequence>
<dbReference type="InterPro" id="IPR000644">
    <property type="entry name" value="CBS_dom"/>
</dbReference>
<accession>A0A506UCX8</accession>
<dbReference type="InterPro" id="IPR050986">
    <property type="entry name" value="GutQ/KpsF_isomerases"/>
</dbReference>
<dbReference type="FunFam" id="3.40.50.10490:FF:000011">
    <property type="entry name" value="Arabinose 5-phosphate isomerase"/>
    <property type="match status" value="1"/>
</dbReference>
<keyword evidence="5" id="KW-0862">Zinc</keyword>
<dbReference type="PIRSF" id="PIRSF004692">
    <property type="entry name" value="KdsD_KpsF"/>
    <property type="match status" value="1"/>
</dbReference>
<dbReference type="NCBIfam" id="TIGR00393">
    <property type="entry name" value="kpsF"/>
    <property type="match status" value="1"/>
</dbReference>
<evidence type="ECO:0000313" key="11">
    <source>
        <dbReference type="Proteomes" id="UP000320314"/>
    </source>
</evidence>
<dbReference type="PROSITE" id="PS51371">
    <property type="entry name" value="CBS"/>
    <property type="match status" value="2"/>
</dbReference>
<evidence type="ECO:0000256" key="5">
    <source>
        <dbReference type="PIRSR" id="PIRSR004692-2"/>
    </source>
</evidence>
<evidence type="ECO:0000256" key="6">
    <source>
        <dbReference type="PIRSR" id="PIRSR004692-3"/>
    </source>
</evidence>
<dbReference type="PROSITE" id="PS51464">
    <property type="entry name" value="SIS"/>
    <property type="match status" value="1"/>
</dbReference>
<dbReference type="GO" id="GO:0019146">
    <property type="term" value="F:arabinose-5-phosphate isomerase activity"/>
    <property type="evidence" value="ECO:0007669"/>
    <property type="project" value="UniProtKB-ARBA"/>
</dbReference>
<evidence type="ECO:0000256" key="2">
    <source>
        <dbReference type="ARBA" id="ARBA00022737"/>
    </source>
</evidence>
<dbReference type="SMART" id="SM00116">
    <property type="entry name" value="CBS"/>
    <property type="match status" value="2"/>
</dbReference>
<dbReference type="InterPro" id="IPR001347">
    <property type="entry name" value="SIS_dom"/>
</dbReference>
<dbReference type="GO" id="GO:0046872">
    <property type="term" value="F:metal ion binding"/>
    <property type="evidence" value="ECO:0007669"/>
    <property type="project" value="UniProtKB-KW"/>
</dbReference>
<keyword evidence="2" id="KW-0677">Repeat</keyword>
<dbReference type="AlphaFoldDB" id="A0A506UCX8"/>
<feature type="site" description="Catalytically relevant" evidence="6">
    <location>
        <position position="64"/>
    </location>
</feature>
<keyword evidence="5" id="KW-0479">Metal-binding</keyword>
<evidence type="ECO:0000259" key="9">
    <source>
        <dbReference type="PROSITE" id="PS51464"/>
    </source>
</evidence>
<evidence type="ECO:0000256" key="7">
    <source>
        <dbReference type="PROSITE-ProRule" id="PRU00703"/>
    </source>
</evidence>
<feature type="site" description="Catalytically relevant" evidence="6">
    <location>
        <position position="116"/>
    </location>
</feature>
<keyword evidence="11" id="KW-1185">Reference proteome</keyword>
<comment type="caution">
    <text evidence="10">The sequence shown here is derived from an EMBL/GenBank/DDBJ whole genome shotgun (WGS) entry which is preliminary data.</text>
</comment>
<feature type="domain" description="CBS" evidence="8">
    <location>
        <begin position="214"/>
        <end position="273"/>
    </location>
</feature>
<dbReference type="RefSeq" id="WP_141165794.1">
    <property type="nucleotide sequence ID" value="NZ_VHLH01000005.1"/>
</dbReference>
<dbReference type="OrthoDB" id="9762536at2"/>
<dbReference type="Gene3D" id="3.40.50.10490">
    <property type="entry name" value="Glucose-6-phosphate isomerase like protein, domain 1"/>
    <property type="match status" value="1"/>
</dbReference>
<dbReference type="Proteomes" id="UP000320314">
    <property type="component" value="Unassembled WGS sequence"/>
</dbReference>
<feature type="binding site" evidence="5">
    <location>
        <position position="87"/>
    </location>
    <ligand>
        <name>Zn(2+)</name>
        <dbReference type="ChEBI" id="CHEBI:29105"/>
    </ligand>
</feature>
<feature type="domain" description="CBS" evidence="8">
    <location>
        <begin position="278"/>
        <end position="333"/>
    </location>
</feature>